<sequence>MKNGIIIVCAFIFYAATTYLSEIFNFDSSNIVRLTILGAFLISRILAKKIYWVDIVVGIVLVCLLIFIEYLPYELIMVLVILGIIFGIGCLAYSVIKPYK</sequence>
<dbReference type="AlphaFoldDB" id="A0A1M6P7F4"/>
<protein>
    <submittedName>
        <fullName evidence="2">Uncharacterized protein</fullName>
    </submittedName>
</protein>
<reference evidence="3" key="1">
    <citation type="submission" date="2016-11" db="EMBL/GenBank/DDBJ databases">
        <authorList>
            <person name="Varghese N."/>
            <person name="Submissions S."/>
        </authorList>
    </citation>
    <scope>NUCLEOTIDE SEQUENCE [LARGE SCALE GENOMIC DNA]</scope>
    <source>
        <strain evidence="3">DSM 17957</strain>
    </source>
</reference>
<dbReference type="EMBL" id="FQZV01000065">
    <property type="protein sequence ID" value="SHK03849.1"/>
    <property type="molecule type" value="Genomic_DNA"/>
</dbReference>
<organism evidence="2 3">
    <name type="scientific">Geosporobacter subterraneus DSM 17957</name>
    <dbReference type="NCBI Taxonomy" id="1121919"/>
    <lineage>
        <taxon>Bacteria</taxon>
        <taxon>Bacillati</taxon>
        <taxon>Bacillota</taxon>
        <taxon>Clostridia</taxon>
        <taxon>Peptostreptococcales</taxon>
        <taxon>Thermotaleaceae</taxon>
        <taxon>Geosporobacter</taxon>
    </lineage>
</organism>
<proteinExistence type="predicted"/>
<keyword evidence="1" id="KW-1133">Transmembrane helix</keyword>
<gene>
    <name evidence="2" type="ORF">SAMN02745975_03507</name>
</gene>
<keyword evidence="1" id="KW-0812">Transmembrane</keyword>
<keyword evidence="3" id="KW-1185">Reference proteome</keyword>
<evidence type="ECO:0000256" key="1">
    <source>
        <dbReference type="SAM" id="Phobius"/>
    </source>
</evidence>
<evidence type="ECO:0000313" key="2">
    <source>
        <dbReference type="EMBL" id="SHK03849.1"/>
    </source>
</evidence>
<dbReference type="Proteomes" id="UP000184536">
    <property type="component" value="Unassembled WGS sequence"/>
</dbReference>
<feature type="transmembrane region" description="Helical" evidence="1">
    <location>
        <begin position="52"/>
        <end position="70"/>
    </location>
</feature>
<keyword evidence="1" id="KW-0472">Membrane</keyword>
<accession>A0A1M6P7F4</accession>
<feature type="transmembrane region" description="Helical" evidence="1">
    <location>
        <begin position="76"/>
        <end position="96"/>
    </location>
</feature>
<evidence type="ECO:0000313" key="3">
    <source>
        <dbReference type="Proteomes" id="UP000184536"/>
    </source>
</evidence>
<name>A0A1M6P7F4_9FIRM</name>
<dbReference type="RefSeq" id="WP_110942489.1">
    <property type="nucleotide sequence ID" value="NZ_FQZV01000065.1"/>
</dbReference>